<organism evidence="1 2">
    <name type="scientific">Chloroflexus islandicus</name>
    <dbReference type="NCBI Taxonomy" id="1707952"/>
    <lineage>
        <taxon>Bacteria</taxon>
        <taxon>Bacillati</taxon>
        <taxon>Chloroflexota</taxon>
        <taxon>Chloroflexia</taxon>
        <taxon>Chloroflexales</taxon>
        <taxon>Chloroflexineae</taxon>
        <taxon>Chloroflexaceae</taxon>
        <taxon>Chloroflexus</taxon>
    </lineage>
</organism>
<protein>
    <submittedName>
        <fullName evidence="1">ABC transporter substrate-binding protein</fullName>
    </submittedName>
</protein>
<comment type="caution">
    <text evidence="1">The sequence shown here is derived from an EMBL/GenBank/DDBJ whole genome shotgun (WGS) entry which is preliminary data.</text>
</comment>
<accession>A0A178M7Y4</accession>
<proteinExistence type="predicted"/>
<dbReference type="SUPFAM" id="SSF53850">
    <property type="entry name" value="Periplasmic binding protein-like II"/>
    <property type="match status" value="1"/>
</dbReference>
<reference evidence="1 2" key="1">
    <citation type="submission" date="2016-04" db="EMBL/GenBank/DDBJ databases">
        <title>Chloroflexus islandicus sp. nov., a thermophilic filamentous anoxygenic phototrophic bacterium from geyser Strokkur (Iceland).</title>
        <authorList>
            <person name="Gaisin V.A."/>
            <person name="Kalashnikov A.M."/>
            <person name="Sukhacheva M.V."/>
            <person name="Grouzdev D.S."/>
            <person name="Ivanov T.M."/>
            <person name="Kuznetsov B."/>
            <person name="Gorlenko V.M."/>
        </authorList>
    </citation>
    <scope>NUCLEOTIDE SEQUENCE [LARGE SCALE GENOMIC DNA]</scope>
    <source>
        <strain evidence="2">isl-2</strain>
    </source>
</reference>
<dbReference type="Pfam" id="PF01547">
    <property type="entry name" value="SBP_bac_1"/>
    <property type="match status" value="1"/>
</dbReference>
<evidence type="ECO:0000313" key="1">
    <source>
        <dbReference type="EMBL" id="OAN44158.1"/>
    </source>
</evidence>
<dbReference type="RefSeq" id="WP_066789682.1">
    <property type="nucleotide sequence ID" value="NZ_LWQS01000071.1"/>
</dbReference>
<dbReference type="Gene3D" id="2.60.120.260">
    <property type="entry name" value="Galactose-binding domain-like"/>
    <property type="match status" value="1"/>
</dbReference>
<dbReference type="Gene3D" id="3.40.190.10">
    <property type="entry name" value="Periplasmic binding protein-like II"/>
    <property type="match status" value="1"/>
</dbReference>
<sequence length="951" mass="106551">MGWRRQITTSIRLLIVLWLALASLLAGPLPVRAEGGSAPVVEVRADTLGLPAATHPLAASYAKPSVMLRGGDQVSFTITVPQAGAYALAIDAAVPETVTFIPPELLVQIEGQPERWRLIVPLFYHDTADQFPLDRYGNETLIPQARLARWSRVFLRDPNFSQPYPIALTLPAGRQRISLSLGEGELALGSFYLLPAIDSYPSYAAYRASRQAPASSGVLIELAAERPSFKNDTSVRPISRRNLDVTPYDPYHLRMNALGGESWSRSGTTVYYEFTVPQSGWYAITLRAIQDYKNNFTVYRRILIDDQVLFAELNAVPFSYNPHWRNDTLGGATPYQIYLEQGRHVLGIEATTAPYHDSIERVRAGLKAIADLAFAIKRLTGNQIDIYKEWEIADYIPDIRERLAALASQLRADQQALLAVNQTPASPEVLAYQMAIDNLEVLAQDPNRIPTRMSRLSEGAGSAAHLLGSILPSLQSQPLALDTIYIHSPDIIPPEPNITAGAIVTDWFQRFLASFRSDPYQSIGAAPDELEVWVNRPQQYVNLLQRMADERFTPQTGIKVKFSIMPNESKLVLACAAGTQPDIALGVSTNIPYELAIRNALYDLRSFPDFDRFIRIYAPGSLLSYIINDSVYAIPETQDFWVTFYRKDILETLNLPVPQTWNEVLEILPELQRFGMNYNTPLSSGGGMKGYLVTAPYLFNYGASLYTPDGMSGLGSDEAIQAIRFMAESFTIYGMPLTTASFYDSFRAGETPVGISNFETYLKLLTAAPEIDGLWDIALYPATVLPDGRQLRYATGSAQAAMMFANTDKPQQGWAFLKWWMATETQVAFQQELIMNFGLEYLWNSANLEAFRFTPISAAHRDVILQQWQWLQEPIKLPGSYMQERELSNVWNRIVFQGANPRVAIDNAVTVINREIVRKMTEFGYIRNGERVRTMTIPTIETVKEWMAHAN</sequence>
<dbReference type="PANTHER" id="PTHR43649">
    <property type="entry name" value="ARABINOSE-BINDING PROTEIN-RELATED"/>
    <property type="match status" value="1"/>
</dbReference>
<dbReference type="PANTHER" id="PTHR43649:SF27">
    <property type="entry name" value="EXTRACELLULAR SOLUTE-BINDING PROTEIN FAMILY 1"/>
    <property type="match status" value="1"/>
</dbReference>
<dbReference type="Proteomes" id="UP000078287">
    <property type="component" value="Unassembled WGS sequence"/>
</dbReference>
<gene>
    <name evidence="1" type="ORF">A6A03_03150</name>
</gene>
<evidence type="ECO:0000313" key="2">
    <source>
        <dbReference type="Proteomes" id="UP000078287"/>
    </source>
</evidence>
<dbReference type="OrthoDB" id="383574at2"/>
<keyword evidence="2" id="KW-1185">Reference proteome</keyword>
<dbReference type="AlphaFoldDB" id="A0A178M7Y4"/>
<dbReference type="InterPro" id="IPR050490">
    <property type="entry name" value="Bact_solute-bd_prot1"/>
</dbReference>
<name>A0A178M7Y4_9CHLR</name>
<dbReference type="STRING" id="1707952.A6A03_03150"/>
<dbReference type="InterPro" id="IPR006059">
    <property type="entry name" value="SBP"/>
</dbReference>
<dbReference type="EMBL" id="LWQS01000071">
    <property type="protein sequence ID" value="OAN44158.1"/>
    <property type="molecule type" value="Genomic_DNA"/>
</dbReference>